<accession>A0A5C5XGR2</accession>
<dbReference type="AlphaFoldDB" id="A0A5C5XGR2"/>
<proteinExistence type="predicted"/>
<reference evidence="1 2" key="1">
    <citation type="submission" date="2019-02" db="EMBL/GenBank/DDBJ databases">
        <title>Deep-cultivation of Planctomycetes and their phenomic and genomic characterization uncovers novel biology.</title>
        <authorList>
            <person name="Wiegand S."/>
            <person name="Jogler M."/>
            <person name="Boedeker C."/>
            <person name="Pinto D."/>
            <person name="Vollmers J."/>
            <person name="Rivas-Marin E."/>
            <person name="Kohn T."/>
            <person name="Peeters S.H."/>
            <person name="Heuer A."/>
            <person name="Rast P."/>
            <person name="Oberbeckmann S."/>
            <person name="Bunk B."/>
            <person name="Jeske O."/>
            <person name="Meyerdierks A."/>
            <person name="Storesund J.E."/>
            <person name="Kallscheuer N."/>
            <person name="Luecker S."/>
            <person name="Lage O.M."/>
            <person name="Pohl T."/>
            <person name="Merkel B.J."/>
            <person name="Hornburger P."/>
            <person name="Mueller R.-W."/>
            <person name="Bruemmer F."/>
            <person name="Labrenz M."/>
            <person name="Spormann A.M."/>
            <person name="Op Den Camp H."/>
            <person name="Overmann J."/>
            <person name="Amann R."/>
            <person name="Jetten M.S.M."/>
            <person name="Mascher T."/>
            <person name="Medema M.H."/>
            <person name="Devos D.P."/>
            <person name="Kaster A.-K."/>
            <person name="Ovreas L."/>
            <person name="Rohde M."/>
            <person name="Galperin M.Y."/>
            <person name="Jogler C."/>
        </authorList>
    </citation>
    <scope>NUCLEOTIDE SEQUENCE [LARGE SCALE GENOMIC DNA]</scope>
    <source>
        <strain evidence="1 2">Pan54</strain>
    </source>
</reference>
<dbReference type="EMBL" id="SJPG01000001">
    <property type="protein sequence ID" value="TWT62267.1"/>
    <property type="molecule type" value="Genomic_DNA"/>
</dbReference>
<dbReference type="Proteomes" id="UP000316095">
    <property type="component" value="Unassembled WGS sequence"/>
</dbReference>
<comment type="caution">
    <text evidence="1">The sequence shown here is derived from an EMBL/GenBank/DDBJ whole genome shotgun (WGS) entry which is preliminary data.</text>
</comment>
<evidence type="ECO:0000313" key="2">
    <source>
        <dbReference type="Proteomes" id="UP000316095"/>
    </source>
</evidence>
<evidence type="ECO:0000313" key="1">
    <source>
        <dbReference type="EMBL" id="TWT62267.1"/>
    </source>
</evidence>
<keyword evidence="2" id="KW-1185">Reference proteome</keyword>
<dbReference type="RefSeq" id="WP_146504147.1">
    <property type="nucleotide sequence ID" value="NZ_SJPG01000001.1"/>
</dbReference>
<name>A0A5C5XGR2_9PLAN</name>
<sequence length="165" mass="18695">MDYCLKPLSKTCSYSGEPLQPGDLCYSVLVEKNGRFERLDFSSAAWQGVPEGALGVWRTEVPEPESKPAGYLDLDRLYELFTEYCEQANDYQKKLRYVLALLLVRKKQLIHEQTTESEGLRIMQLQGARGEGTYEITEEALSQSEVARLEAEIQTLGQQPLRNAA</sequence>
<gene>
    <name evidence="1" type="ORF">Pan54_30080</name>
</gene>
<dbReference type="OrthoDB" id="272345at2"/>
<protein>
    <submittedName>
        <fullName evidence="1">Uncharacterized protein</fullName>
    </submittedName>
</protein>
<organism evidence="1 2">
    <name type="scientific">Rubinisphaera italica</name>
    <dbReference type="NCBI Taxonomy" id="2527969"/>
    <lineage>
        <taxon>Bacteria</taxon>
        <taxon>Pseudomonadati</taxon>
        <taxon>Planctomycetota</taxon>
        <taxon>Planctomycetia</taxon>
        <taxon>Planctomycetales</taxon>
        <taxon>Planctomycetaceae</taxon>
        <taxon>Rubinisphaera</taxon>
    </lineage>
</organism>